<reference evidence="1 2" key="1">
    <citation type="journal article" date="2024" name="G3 (Bethesda)">
        <title>Genome assembly of Hibiscus sabdariffa L. provides insights into metabolisms of medicinal natural products.</title>
        <authorList>
            <person name="Kim T."/>
        </authorList>
    </citation>
    <scope>NUCLEOTIDE SEQUENCE [LARGE SCALE GENOMIC DNA]</scope>
    <source>
        <strain evidence="1">TK-2024</strain>
        <tissue evidence="1">Old leaves</tissue>
    </source>
</reference>
<keyword evidence="2" id="KW-1185">Reference proteome</keyword>
<dbReference type="EMBL" id="JBBPBN010000086">
    <property type="protein sequence ID" value="KAK8981954.1"/>
    <property type="molecule type" value="Genomic_DNA"/>
</dbReference>
<protein>
    <submittedName>
        <fullName evidence="1">Uncharacterized protein</fullName>
    </submittedName>
</protein>
<proteinExistence type="predicted"/>
<gene>
    <name evidence="1" type="ORF">V6N11_037139</name>
</gene>
<evidence type="ECO:0000313" key="1">
    <source>
        <dbReference type="EMBL" id="KAK8981954.1"/>
    </source>
</evidence>
<dbReference type="Proteomes" id="UP001396334">
    <property type="component" value="Unassembled WGS sequence"/>
</dbReference>
<sequence length="73" mass="7803">MLSLAPSLSIKPPPFGQGQLDSLHKLQLSSHAPVPTLKPGQKVDGVNWQGLLDPLDDILRSEIGGSGVSLFRF</sequence>
<comment type="caution">
    <text evidence="1">The sequence shown here is derived from an EMBL/GenBank/DDBJ whole genome shotgun (WGS) entry which is preliminary data.</text>
</comment>
<organism evidence="1 2">
    <name type="scientific">Hibiscus sabdariffa</name>
    <name type="common">roselle</name>
    <dbReference type="NCBI Taxonomy" id="183260"/>
    <lineage>
        <taxon>Eukaryota</taxon>
        <taxon>Viridiplantae</taxon>
        <taxon>Streptophyta</taxon>
        <taxon>Embryophyta</taxon>
        <taxon>Tracheophyta</taxon>
        <taxon>Spermatophyta</taxon>
        <taxon>Magnoliopsida</taxon>
        <taxon>eudicotyledons</taxon>
        <taxon>Gunneridae</taxon>
        <taxon>Pentapetalae</taxon>
        <taxon>rosids</taxon>
        <taxon>malvids</taxon>
        <taxon>Malvales</taxon>
        <taxon>Malvaceae</taxon>
        <taxon>Malvoideae</taxon>
        <taxon>Hibiscus</taxon>
    </lineage>
</organism>
<accession>A0ABR2P0I3</accession>
<name>A0ABR2P0I3_9ROSI</name>
<evidence type="ECO:0000313" key="2">
    <source>
        <dbReference type="Proteomes" id="UP001396334"/>
    </source>
</evidence>